<name>A0A067SQ99_GALM3</name>
<evidence type="ECO:0000256" key="1">
    <source>
        <dbReference type="SAM" id="SignalP"/>
    </source>
</evidence>
<evidence type="ECO:0000313" key="2">
    <source>
        <dbReference type="EMBL" id="KDR68928.1"/>
    </source>
</evidence>
<gene>
    <name evidence="2" type="ORF">GALMADRAFT_145945</name>
</gene>
<proteinExistence type="predicted"/>
<sequence length="180" mass="18855">MKFSFVIVASLVATSSAYIIAATASSTIQLILDDMTKTGKQFTKINDAVNNFPQSGIQGAAEIHNHETKMHTLFEDMTTALNALPKPVSAANVKKIIDAYQSFIPAAIQSVNDIAAKAADFEALPAAAPSIKNDLITSNAICGNFNGGLQSLTPPALLNTLATMVSAIEVARDNALAAFS</sequence>
<keyword evidence="3" id="KW-1185">Reference proteome</keyword>
<evidence type="ECO:0000313" key="3">
    <source>
        <dbReference type="Proteomes" id="UP000027222"/>
    </source>
</evidence>
<dbReference type="AlphaFoldDB" id="A0A067SQ99"/>
<protein>
    <recommendedName>
        <fullName evidence="4">Hydrophobic surface binding protein</fullName>
    </recommendedName>
</protein>
<evidence type="ECO:0008006" key="4">
    <source>
        <dbReference type="Google" id="ProtNLM"/>
    </source>
</evidence>
<dbReference type="OrthoDB" id="3052500at2759"/>
<dbReference type="HOGENOM" id="CLU_1496314_0_0_1"/>
<keyword evidence="1" id="KW-0732">Signal</keyword>
<dbReference type="EMBL" id="KL142405">
    <property type="protein sequence ID" value="KDR68928.1"/>
    <property type="molecule type" value="Genomic_DNA"/>
</dbReference>
<dbReference type="Pfam" id="PF12296">
    <property type="entry name" value="HsbA"/>
    <property type="match status" value="1"/>
</dbReference>
<organism evidence="2 3">
    <name type="scientific">Galerina marginata (strain CBS 339.88)</name>
    <dbReference type="NCBI Taxonomy" id="685588"/>
    <lineage>
        <taxon>Eukaryota</taxon>
        <taxon>Fungi</taxon>
        <taxon>Dikarya</taxon>
        <taxon>Basidiomycota</taxon>
        <taxon>Agaricomycotina</taxon>
        <taxon>Agaricomycetes</taxon>
        <taxon>Agaricomycetidae</taxon>
        <taxon>Agaricales</taxon>
        <taxon>Agaricineae</taxon>
        <taxon>Strophariaceae</taxon>
        <taxon>Galerina</taxon>
    </lineage>
</organism>
<feature type="chain" id="PRO_5001649065" description="Hydrophobic surface binding protein" evidence="1">
    <location>
        <begin position="18"/>
        <end position="180"/>
    </location>
</feature>
<reference evidence="3" key="1">
    <citation type="journal article" date="2014" name="Proc. Natl. Acad. Sci. U.S.A.">
        <title>Extensive sampling of basidiomycete genomes demonstrates inadequacy of the white-rot/brown-rot paradigm for wood decay fungi.</title>
        <authorList>
            <person name="Riley R."/>
            <person name="Salamov A.A."/>
            <person name="Brown D.W."/>
            <person name="Nagy L.G."/>
            <person name="Floudas D."/>
            <person name="Held B.W."/>
            <person name="Levasseur A."/>
            <person name="Lombard V."/>
            <person name="Morin E."/>
            <person name="Otillar R."/>
            <person name="Lindquist E.A."/>
            <person name="Sun H."/>
            <person name="LaButti K.M."/>
            <person name="Schmutz J."/>
            <person name="Jabbour D."/>
            <person name="Luo H."/>
            <person name="Baker S.E."/>
            <person name="Pisabarro A.G."/>
            <person name="Walton J.D."/>
            <person name="Blanchette R.A."/>
            <person name="Henrissat B."/>
            <person name="Martin F."/>
            <person name="Cullen D."/>
            <person name="Hibbett D.S."/>
            <person name="Grigoriev I.V."/>
        </authorList>
    </citation>
    <scope>NUCLEOTIDE SEQUENCE [LARGE SCALE GENOMIC DNA]</scope>
    <source>
        <strain evidence="3">CBS 339.88</strain>
    </source>
</reference>
<dbReference type="InterPro" id="IPR021054">
    <property type="entry name" value="Cell_wall_mannoprotein_1"/>
</dbReference>
<feature type="signal peptide" evidence="1">
    <location>
        <begin position="1"/>
        <end position="17"/>
    </location>
</feature>
<dbReference type="Proteomes" id="UP000027222">
    <property type="component" value="Unassembled WGS sequence"/>
</dbReference>
<accession>A0A067SQ99</accession>